<dbReference type="FunFam" id="3.60.20.10:FF:000006">
    <property type="entry name" value="Glutamine--fructose-6-phosphate aminotransferase [isomerizing]"/>
    <property type="match status" value="1"/>
</dbReference>
<dbReference type="InterPro" id="IPR017932">
    <property type="entry name" value="GATase_2_dom"/>
</dbReference>
<dbReference type="NCBIfam" id="NF001484">
    <property type="entry name" value="PRK00331.1"/>
    <property type="match status" value="1"/>
</dbReference>
<keyword evidence="7 10" id="KW-0808">Transferase</keyword>
<keyword evidence="9" id="KW-0315">Glutamine amidotransferase</keyword>
<dbReference type="Gene3D" id="3.40.50.10490">
    <property type="entry name" value="Glucose-6-phosphate isomerase like protein, domain 1"/>
    <property type="match status" value="2"/>
</dbReference>
<reference evidence="13 14" key="1">
    <citation type="submission" date="2020-01" db="EMBL/GenBank/DDBJ databases">
        <title>The genomic epidemiology of tigecycline resistance gene tet(X) variants in a swine farm in China.</title>
        <authorList>
            <person name="Peng K."/>
            <person name="Li R."/>
        </authorList>
    </citation>
    <scope>NUCLEOTIDE SEQUENCE [LARGE SCALE GENOMIC DNA]</scope>
    <source>
        <strain evidence="13 14">ZN3</strain>
    </source>
</reference>
<dbReference type="GO" id="GO:0006487">
    <property type="term" value="P:protein N-linked glycosylation"/>
    <property type="evidence" value="ECO:0007669"/>
    <property type="project" value="TreeGrafter"/>
</dbReference>
<evidence type="ECO:0000256" key="1">
    <source>
        <dbReference type="ARBA" id="ARBA00001031"/>
    </source>
</evidence>
<comment type="catalytic activity">
    <reaction evidence="1 10">
        <text>D-fructose 6-phosphate + L-glutamine = D-glucosamine 6-phosphate + L-glutamate</text>
        <dbReference type="Rhea" id="RHEA:13237"/>
        <dbReference type="ChEBI" id="CHEBI:29985"/>
        <dbReference type="ChEBI" id="CHEBI:58359"/>
        <dbReference type="ChEBI" id="CHEBI:58725"/>
        <dbReference type="ChEBI" id="CHEBI:61527"/>
        <dbReference type="EC" id="2.6.1.16"/>
    </reaction>
</comment>
<evidence type="ECO:0000259" key="12">
    <source>
        <dbReference type="PROSITE" id="PS51464"/>
    </source>
</evidence>
<dbReference type="NCBIfam" id="TIGR01135">
    <property type="entry name" value="glmS"/>
    <property type="match status" value="1"/>
</dbReference>
<evidence type="ECO:0000256" key="3">
    <source>
        <dbReference type="ARBA" id="ARBA00012916"/>
    </source>
</evidence>
<dbReference type="GO" id="GO:0046349">
    <property type="term" value="P:amino sugar biosynthetic process"/>
    <property type="evidence" value="ECO:0007669"/>
    <property type="project" value="UniProtKB-ARBA"/>
</dbReference>
<dbReference type="CDD" id="cd00714">
    <property type="entry name" value="GFAT"/>
    <property type="match status" value="1"/>
</dbReference>
<keyword evidence="14" id="KW-1185">Reference proteome</keyword>
<name>A0A6G6SN85_PROVU</name>
<feature type="domain" description="SIS" evidence="12">
    <location>
        <begin position="286"/>
        <end position="426"/>
    </location>
</feature>
<evidence type="ECO:0000256" key="2">
    <source>
        <dbReference type="ARBA" id="ARBA00004496"/>
    </source>
</evidence>
<keyword evidence="8" id="KW-0677">Repeat</keyword>
<dbReference type="CDD" id="cd05008">
    <property type="entry name" value="SIS_GlmS_GlmD_1"/>
    <property type="match status" value="1"/>
</dbReference>
<dbReference type="SUPFAM" id="SSF53697">
    <property type="entry name" value="SIS domain"/>
    <property type="match status" value="1"/>
</dbReference>
<dbReference type="Pfam" id="PF13522">
    <property type="entry name" value="GATase_6"/>
    <property type="match status" value="1"/>
</dbReference>
<organism evidence="13 14">
    <name type="scientific">Proteus vulgaris</name>
    <dbReference type="NCBI Taxonomy" id="585"/>
    <lineage>
        <taxon>Bacteria</taxon>
        <taxon>Pseudomonadati</taxon>
        <taxon>Pseudomonadota</taxon>
        <taxon>Gammaproteobacteria</taxon>
        <taxon>Enterobacterales</taxon>
        <taxon>Morganellaceae</taxon>
        <taxon>Proteus</taxon>
    </lineage>
</organism>
<dbReference type="InterPro" id="IPR029055">
    <property type="entry name" value="Ntn_hydrolases_N"/>
</dbReference>
<dbReference type="EC" id="2.6.1.16" evidence="3 10"/>
<dbReference type="RefSeq" id="WP_164526885.1">
    <property type="nucleotide sequence ID" value="NZ_CP047344.1"/>
</dbReference>
<dbReference type="GO" id="GO:0006047">
    <property type="term" value="P:UDP-N-acetylglucosamine metabolic process"/>
    <property type="evidence" value="ECO:0007669"/>
    <property type="project" value="TreeGrafter"/>
</dbReference>
<dbReference type="HAMAP" id="MF_00164">
    <property type="entry name" value="GlmS"/>
    <property type="match status" value="1"/>
</dbReference>
<feature type="active site" description="For Fru-6P isomerization activity" evidence="10">
    <location>
        <position position="603"/>
    </location>
</feature>
<evidence type="ECO:0000256" key="6">
    <source>
        <dbReference type="ARBA" id="ARBA00022576"/>
    </source>
</evidence>
<dbReference type="AlphaFoldDB" id="A0A6G6SN85"/>
<evidence type="ECO:0000256" key="10">
    <source>
        <dbReference type="HAMAP-Rule" id="MF_00164"/>
    </source>
</evidence>
<dbReference type="EMBL" id="CP047344">
    <property type="protein sequence ID" value="QIF95993.1"/>
    <property type="molecule type" value="Genomic_DNA"/>
</dbReference>
<dbReference type="Pfam" id="PF01380">
    <property type="entry name" value="SIS"/>
    <property type="match status" value="2"/>
</dbReference>
<sequence>MCGIVGAVAQRDIAEILIEGLRRLEYRGYDSAGLAVVDNDCKMTRLREAGKVQMLADEAEKTQVIGGTGIAHTRWATHGEPCEDNAHPHVSGTIAVVHNGIIENYQELKAELIKKGYQFASQTDTEVIAHLVNWEQRQGGTLREVVQRVIPQLRGAYGTVIMDSRTPELLVAARSGSPLVVGLGVGENFLASDQLALLPVTRRFIYLEEGDIVEITRRHVHIFDVNGEEVNRDTIESNVQYDAGDKGVYRHYMQKEIYEQPLAIKNTLEGRLKSDSIDLSELGPKAEEILSKVEHIQIVACGTSYNAGMVSRYWFESLAGIPCDVEIASEYRYRKPATRRNSLLITLSQSGETADTLAALRLSKELGYLSSLAICNVAGSSLVRESEFVLMTKAGAEIGVASTKAFTTQLTVLLMLVAYMGRIKGVATLEHDVSTALHALPSRIESMLSKDKVIEALAEDFSEKSHALFLGRGDQYPIAVEGALKLKEISYIHAEAYAAGELKHGPLALIDADMPVIIIAPNNELLEKLKSNIEEVRARGGLLYVFADQDAGFEENETMKLISLPHVEELIAPIFYTVPLQLLSYHVALIKGTDVDQPRNLAKSVTVE</sequence>
<dbReference type="CDD" id="cd05009">
    <property type="entry name" value="SIS_GlmS_GlmD_2"/>
    <property type="match status" value="1"/>
</dbReference>
<protein>
    <recommendedName>
        <fullName evidence="4 10">Glutamine--fructose-6-phosphate aminotransferase [isomerizing]</fullName>
        <ecNumber evidence="3 10">2.6.1.16</ecNumber>
    </recommendedName>
    <alternativeName>
        <fullName evidence="10">D-fructose-6-phosphate amidotransferase</fullName>
    </alternativeName>
    <alternativeName>
        <fullName evidence="10">GFAT</fullName>
    </alternativeName>
    <alternativeName>
        <fullName evidence="10">Glucosamine-6-phosphate synthase</fullName>
    </alternativeName>
    <alternativeName>
        <fullName evidence="10">Hexosephosphate aminotransferase</fullName>
    </alternativeName>
    <alternativeName>
        <fullName evidence="10">L-glutamine--D-fructose-6-phosphate amidotransferase</fullName>
    </alternativeName>
</protein>
<keyword evidence="6 10" id="KW-0032">Aminotransferase</keyword>
<feature type="domain" description="Glutamine amidotransferase type-2" evidence="11">
    <location>
        <begin position="2"/>
        <end position="218"/>
    </location>
</feature>
<evidence type="ECO:0000256" key="5">
    <source>
        <dbReference type="ARBA" id="ARBA00022490"/>
    </source>
</evidence>
<dbReference type="Gene3D" id="3.60.20.10">
    <property type="entry name" value="Glutamine Phosphoribosylpyrophosphate, subunit 1, domain 1"/>
    <property type="match status" value="1"/>
</dbReference>
<dbReference type="Proteomes" id="UP000503287">
    <property type="component" value="Chromosome"/>
</dbReference>
<accession>A0A6G6SN85</accession>
<dbReference type="InterPro" id="IPR035466">
    <property type="entry name" value="GlmS/AgaS_SIS"/>
</dbReference>
<dbReference type="GO" id="GO:0097367">
    <property type="term" value="F:carbohydrate derivative binding"/>
    <property type="evidence" value="ECO:0007669"/>
    <property type="project" value="InterPro"/>
</dbReference>
<dbReference type="FunFam" id="3.40.50.10490:FF:000002">
    <property type="entry name" value="Glutamine--fructose-6-phosphate aminotransferase [isomerizing]"/>
    <property type="match status" value="1"/>
</dbReference>
<evidence type="ECO:0000313" key="13">
    <source>
        <dbReference type="EMBL" id="QIF95993.1"/>
    </source>
</evidence>
<dbReference type="GO" id="GO:0006002">
    <property type="term" value="P:fructose 6-phosphate metabolic process"/>
    <property type="evidence" value="ECO:0007669"/>
    <property type="project" value="TreeGrafter"/>
</dbReference>
<comment type="function">
    <text evidence="10">Catalyzes the first step in hexosamine metabolism, converting fructose-6P into glucosamine-6P using glutamine as a nitrogen source.</text>
</comment>
<feature type="initiator methionine" description="Removed" evidence="10">
    <location>
        <position position="1"/>
    </location>
</feature>
<comment type="subcellular location">
    <subcellularLocation>
        <location evidence="2 10">Cytoplasm</location>
    </subcellularLocation>
</comment>
<dbReference type="PANTHER" id="PTHR10937">
    <property type="entry name" value="GLUCOSAMINE--FRUCTOSE-6-PHOSPHATE AMINOTRANSFERASE, ISOMERIZING"/>
    <property type="match status" value="1"/>
</dbReference>
<evidence type="ECO:0000313" key="14">
    <source>
        <dbReference type="Proteomes" id="UP000503287"/>
    </source>
</evidence>
<evidence type="ECO:0000256" key="8">
    <source>
        <dbReference type="ARBA" id="ARBA00022737"/>
    </source>
</evidence>
<dbReference type="InterPro" id="IPR046348">
    <property type="entry name" value="SIS_dom_sf"/>
</dbReference>
<comment type="subunit">
    <text evidence="10">Homodimer.</text>
</comment>
<gene>
    <name evidence="10 13" type="primary">glmS</name>
    <name evidence="13" type="ORF">GTH24_19735</name>
</gene>
<evidence type="ECO:0000256" key="4">
    <source>
        <dbReference type="ARBA" id="ARBA00016090"/>
    </source>
</evidence>
<dbReference type="GO" id="GO:0005975">
    <property type="term" value="P:carbohydrate metabolic process"/>
    <property type="evidence" value="ECO:0007669"/>
    <property type="project" value="UniProtKB-UniRule"/>
</dbReference>
<evidence type="ECO:0000256" key="9">
    <source>
        <dbReference type="ARBA" id="ARBA00022962"/>
    </source>
</evidence>
<dbReference type="InterPro" id="IPR005855">
    <property type="entry name" value="GFAT"/>
</dbReference>
<dbReference type="SUPFAM" id="SSF56235">
    <property type="entry name" value="N-terminal nucleophile aminohydrolases (Ntn hydrolases)"/>
    <property type="match status" value="1"/>
</dbReference>
<dbReference type="PROSITE" id="PS51464">
    <property type="entry name" value="SIS"/>
    <property type="match status" value="2"/>
</dbReference>
<dbReference type="InterPro" id="IPR035490">
    <property type="entry name" value="GlmS/FrlB_SIS"/>
</dbReference>
<dbReference type="FunFam" id="3.40.50.10490:FF:000001">
    <property type="entry name" value="Glutamine--fructose-6-phosphate aminotransferase [isomerizing]"/>
    <property type="match status" value="1"/>
</dbReference>
<dbReference type="PANTHER" id="PTHR10937:SF0">
    <property type="entry name" value="GLUTAMINE--FRUCTOSE-6-PHOSPHATE TRANSAMINASE (ISOMERIZING)"/>
    <property type="match status" value="1"/>
</dbReference>
<dbReference type="GO" id="GO:0005829">
    <property type="term" value="C:cytosol"/>
    <property type="evidence" value="ECO:0007669"/>
    <property type="project" value="TreeGrafter"/>
</dbReference>
<dbReference type="PROSITE" id="PS51278">
    <property type="entry name" value="GATASE_TYPE_2"/>
    <property type="match status" value="1"/>
</dbReference>
<dbReference type="InterPro" id="IPR001347">
    <property type="entry name" value="SIS_dom"/>
</dbReference>
<evidence type="ECO:0000256" key="7">
    <source>
        <dbReference type="ARBA" id="ARBA00022679"/>
    </source>
</evidence>
<dbReference type="GO" id="GO:0004360">
    <property type="term" value="F:glutamine-fructose-6-phosphate transaminase (isomerizing) activity"/>
    <property type="evidence" value="ECO:0007669"/>
    <property type="project" value="UniProtKB-UniRule"/>
</dbReference>
<dbReference type="InterPro" id="IPR047084">
    <property type="entry name" value="GFAT_N"/>
</dbReference>
<feature type="active site" description="Nucleophile; for GATase activity" evidence="10">
    <location>
        <position position="2"/>
    </location>
</feature>
<keyword evidence="5 10" id="KW-0963">Cytoplasm</keyword>
<evidence type="ECO:0000259" key="11">
    <source>
        <dbReference type="PROSITE" id="PS51278"/>
    </source>
</evidence>
<feature type="domain" description="SIS" evidence="12">
    <location>
        <begin position="457"/>
        <end position="598"/>
    </location>
</feature>
<proteinExistence type="inferred from homology"/>